<reference evidence="9" key="1">
    <citation type="submission" date="2016-11" db="EMBL/GenBank/DDBJ databases">
        <authorList>
            <person name="Jaros S."/>
            <person name="Januszkiewicz K."/>
            <person name="Wedrychowicz H."/>
        </authorList>
    </citation>
    <scope>NUCLEOTIDE SEQUENCE [LARGE SCALE GENOMIC DNA]</scope>
    <source>
        <strain evidence="9">DSM 4029</strain>
    </source>
</reference>
<dbReference type="InterPro" id="IPR000845">
    <property type="entry name" value="Nucleoside_phosphorylase_d"/>
</dbReference>
<dbReference type="GO" id="GO:0004850">
    <property type="term" value="F:uridine phosphorylase activity"/>
    <property type="evidence" value="ECO:0007669"/>
    <property type="project" value="UniProtKB-EC"/>
</dbReference>
<sequence length="234" mass="25653">MSLHIGAKPGDIAESILLPGDPRRAKYIADTFFENPVKFNDVRGMWGFTGTYKGKKVSAMGTGMGIPSISIYANELIREYGVKNLIRVGTCGAMQDHVGLKDVVLGMGACTDNDFNHHVFKGIYCPTADFELIRAAYYTAKETGVDVKVGNISSGDMFYGEHDEKSDRFTEYGVLAGEMEGAALYTIAAREHVRALTILTVTDHPSGNLTPEERELTLNTMLQLALDTVIKFQD</sequence>
<comment type="catalytic activity">
    <reaction evidence="5">
        <text>a purine 2'-deoxy-D-ribonucleoside + phosphate = a purine nucleobase + 2-deoxy-alpha-D-ribose 1-phosphate</text>
        <dbReference type="Rhea" id="RHEA:36431"/>
        <dbReference type="ChEBI" id="CHEBI:26386"/>
        <dbReference type="ChEBI" id="CHEBI:43474"/>
        <dbReference type="ChEBI" id="CHEBI:57259"/>
        <dbReference type="ChEBI" id="CHEBI:142361"/>
        <dbReference type="EC" id="2.4.2.1"/>
    </reaction>
</comment>
<dbReference type="InterPro" id="IPR035994">
    <property type="entry name" value="Nucleoside_phosphorylase_sf"/>
</dbReference>
<evidence type="ECO:0000313" key="10">
    <source>
        <dbReference type="Proteomes" id="UP000474718"/>
    </source>
</evidence>
<protein>
    <recommendedName>
        <fullName evidence="5">Purine nucleoside phosphorylase DeoD-type</fullName>
        <shortName evidence="5">PNP</shortName>
        <ecNumber evidence="5">2.4.2.1</ecNumber>
    </recommendedName>
</protein>
<dbReference type="Pfam" id="PF01048">
    <property type="entry name" value="PNP_UDP_1"/>
    <property type="match status" value="1"/>
</dbReference>
<dbReference type="SUPFAM" id="SSF53167">
    <property type="entry name" value="Purine and uridine phosphorylases"/>
    <property type="match status" value="1"/>
</dbReference>
<dbReference type="InterPro" id="IPR004402">
    <property type="entry name" value="DeoD-type"/>
</dbReference>
<evidence type="ECO:0000313" key="9">
    <source>
        <dbReference type="Proteomes" id="UP000184089"/>
    </source>
</evidence>
<keyword evidence="10" id="KW-1185">Reference proteome</keyword>
<dbReference type="Proteomes" id="UP000474718">
    <property type="component" value="Unassembled WGS sequence"/>
</dbReference>
<name>A0AAQ1MD56_9FIRM</name>
<dbReference type="InterPro" id="IPR018016">
    <property type="entry name" value="Nucleoside_phosphorylase_CS"/>
</dbReference>
<dbReference type="RefSeq" id="WP_059003122.1">
    <property type="nucleotide sequence ID" value="NZ_FQVY01000002.1"/>
</dbReference>
<feature type="binding site" description="in other chain" evidence="5">
    <location>
        <begin position="87"/>
        <end position="90"/>
    </location>
    <ligand>
        <name>phosphate</name>
        <dbReference type="ChEBI" id="CHEBI:43474"/>
        <note>ligand shared between dimeric partners</note>
    </ligand>
</feature>
<evidence type="ECO:0000259" key="6">
    <source>
        <dbReference type="Pfam" id="PF01048"/>
    </source>
</evidence>
<dbReference type="HAMAP" id="MF_01627">
    <property type="entry name" value="Pur_nucleosid_phosp"/>
    <property type="match status" value="1"/>
</dbReference>
<accession>A0AAQ1MD56</accession>
<dbReference type="GO" id="GO:0006152">
    <property type="term" value="P:purine nucleoside catabolic process"/>
    <property type="evidence" value="ECO:0007669"/>
    <property type="project" value="TreeGrafter"/>
</dbReference>
<reference evidence="7 10" key="3">
    <citation type="journal article" date="2019" name="Nat. Med.">
        <title>A library of human gut bacterial isolates paired with longitudinal multiomics data enables mechanistic microbiome research.</title>
        <authorList>
            <person name="Poyet M."/>
            <person name="Groussin M."/>
            <person name="Gibbons S.M."/>
            <person name="Avila-Pacheco J."/>
            <person name="Jiang X."/>
            <person name="Kearney S.M."/>
            <person name="Perrotta A.R."/>
            <person name="Berdy B."/>
            <person name="Zhao S."/>
            <person name="Lieberman T.D."/>
            <person name="Swanson P.K."/>
            <person name="Smith M."/>
            <person name="Roesemann S."/>
            <person name="Alexander J.E."/>
            <person name="Rich S.A."/>
            <person name="Livny J."/>
            <person name="Vlamakis H."/>
            <person name="Clish C."/>
            <person name="Bullock K."/>
            <person name="Deik A."/>
            <person name="Scott J."/>
            <person name="Pierce K.A."/>
            <person name="Xavier R.J."/>
            <person name="Alm E.J."/>
        </authorList>
    </citation>
    <scope>NUCLEOTIDE SEQUENCE [LARGE SCALE GENOMIC DNA]</scope>
    <source>
        <strain evidence="7 10">BIOML-A2</strain>
    </source>
</reference>
<feature type="active site" description="Proton donor" evidence="5">
    <location>
        <position position="203"/>
    </location>
</feature>
<feature type="binding site" description="in other chain" evidence="5">
    <location>
        <begin position="178"/>
        <end position="180"/>
    </location>
    <ligand>
        <name>a purine D-ribonucleoside</name>
        <dbReference type="ChEBI" id="CHEBI:142355"/>
        <note>ligand shared between dimeric partners</note>
    </ligand>
</feature>
<dbReference type="NCBIfam" id="TIGR00107">
    <property type="entry name" value="deoD"/>
    <property type="match status" value="1"/>
</dbReference>
<dbReference type="EMBL" id="FQVY01000002">
    <property type="protein sequence ID" value="SHG03960.1"/>
    <property type="molecule type" value="Genomic_DNA"/>
</dbReference>
<comment type="similarity">
    <text evidence="1 5">Belongs to the PNP/UDP phosphorylase family.</text>
</comment>
<evidence type="ECO:0000313" key="8">
    <source>
        <dbReference type="EMBL" id="SHG03960.1"/>
    </source>
</evidence>
<gene>
    <name evidence="5 7" type="primary">deoD</name>
    <name evidence="7" type="ORF">GT747_12765</name>
    <name evidence="8" type="ORF">SAMN05444424_1245</name>
</gene>
<keyword evidence="2 5" id="KW-0328">Glycosyltransferase</keyword>
<dbReference type="CDD" id="cd09006">
    <property type="entry name" value="PNP_EcPNPI-like"/>
    <property type="match status" value="1"/>
</dbReference>
<evidence type="ECO:0000256" key="5">
    <source>
        <dbReference type="HAMAP-Rule" id="MF_01627"/>
    </source>
</evidence>
<comment type="subunit">
    <text evidence="5">Homohexamer; trimer of homodimers.</text>
</comment>
<evidence type="ECO:0000313" key="7">
    <source>
        <dbReference type="EMBL" id="MZL70622.1"/>
    </source>
</evidence>
<dbReference type="PANTHER" id="PTHR43691">
    <property type="entry name" value="URIDINE PHOSPHORYLASE"/>
    <property type="match status" value="1"/>
</dbReference>
<keyword evidence="3 5" id="KW-0808">Transferase</keyword>
<feature type="binding site" description="in other chain" evidence="5">
    <location>
        <begin position="202"/>
        <end position="203"/>
    </location>
    <ligand>
        <name>a purine D-ribonucleoside</name>
        <dbReference type="ChEBI" id="CHEBI:142355"/>
        <note>ligand shared between dimeric partners</note>
    </ligand>
</feature>
<dbReference type="NCBIfam" id="NF004489">
    <property type="entry name" value="PRK05819.1"/>
    <property type="match status" value="1"/>
</dbReference>
<comment type="catalytic activity">
    <reaction evidence="4">
        <text>uridine + phosphate = alpha-D-ribose 1-phosphate + uracil</text>
        <dbReference type="Rhea" id="RHEA:24388"/>
        <dbReference type="ChEBI" id="CHEBI:16704"/>
        <dbReference type="ChEBI" id="CHEBI:17568"/>
        <dbReference type="ChEBI" id="CHEBI:43474"/>
        <dbReference type="ChEBI" id="CHEBI:57720"/>
        <dbReference type="EC" id="2.4.2.3"/>
    </reaction>
</comment>
<feature type="binding site" description="in other chain" evidence="5">
    <location>
        <position position="24"/>
    </location>
    <ligand>
        <name>phosphate</name>
        <dbReference type="ChEBI" id="CHEBI:43474"/>
        <note>ligand shared between dimeric partners</note>
    </ligand>
</feature>
<evidence type="ECO:0000256" key="2">
    <source>
        <dbReference type="ARBA" id="ARBA00022676"/>
    </source>
</evidence>
<evidence type="ECO:0000256" key="3">
    <source>
        <dbReference type="ARBA" id="ARBA00022679"/>
    </source>
</evidence>
<dbReference type="Gene3D" id="3.40.50.1580">
    <property type="entry name" value="Nucleoside phosphorylase domain"/>
    <property type="match status" value="1"/>
</dbReference>
<feature type="binding site" evidence="5">
    <location>
        <position position="4"/>
    </location>
    <ligand>
        <name>a purine D-ribonucleoside</name>
        <dbReference type="ChEBI" id="CHEBI:142355"/>
        <note>ligand shared between dimeric partners</note>
    </ligand>
</feature>
<feature type="site" description="Important for catalytic activity" evidence="5">
    <location>
        <position position="214"/>
    </location>
</feature>
<comment type="function">
    <text evidence="5">Catalyzes the reversible phosphorolytic breakdown of the N-glycosidic bond in the beta-(deoxy)ribonucleoside molecules, with the formation of the corresponding free purine bases and pentose-1-phosphate.</text>
</comment>
<dbReference type="PANTHER" id="PTHR43691:SF11">
    <property type="entry name" value="FI09636P-RELATED"/>
    <property type="match status" value="1"/>
</dbReference>
<dbReference type="AlphaFoldDB" id="A0AAQ1MD56"/>
<dbReference type="GO" id="GO:0005829">
    <property type="term" value="C:cytosol"/>
    <property type="evidence" value="ECO:0007669"/>
    <property type="project" value="TreeGrafter"/>
</dbReference>
<reference evidence="8" key="2">
    <citation type="submission" date="2016-11" db="EMBL/GenBank/DDBJ databases">
        <authorList>
            <person name="Varghese N."/>
            <person name="Submissions S."/>
        </authorList>
    </citation>
    <scope>NUCLEOTIDE SEQUENCE</scope>
    <source>
        <strain evidence="8">DSM 4029</strain>
    </source>
</reference>
<proteinExistence type="inferred from homology"/>
<dbReference type="EC" id="2.4.2.1" evidence="5"/>
<dbReference type="PROSITE" id="PS01232">
    <property type="entry name" value="PNP_UDP_1"/>
    <property type="match status" value="1"/>
</dbReference>
<dbReference type="EMBL" id="WWVX01000009">
    <property type="protein sequence ID" value="MZL70622.1"/>
    <property type="molecule type" value="Genomic_DNA"/>
</dbReference>
<evidence type="ECO:0000256" key="1">
    <source>
        <dbReference type="ARBA" id="ARBA00010456"/>
    </source>
</evidence>
<feature type="domain" description="Nucleoside phosphorylase" evidence="6">
    <location>
        <begin position="16"/>
        <end position="222"/>
    </location>
</feature>
<evidence type="ECO:0000256" key="4">
    <source>
        <dbReference type="ARBA" id="ARBA00048447"/>
    </source>
</evidence>
<dbReference type="GO" id="GO:0004731">
    <property type="term" value="F:purine-nucleoside phosphorylase activity"/>
    <property type="evidence" value="ECO:0007669"/>
    <property type="project" value="UniProtKB-UniRule"/>
</dbReference>
<organism evidence="8 9">
    <name type="scientific">Bittarella massiliensis</name>
    <name type="common">ex Durand et al. 2017</name>
    <dbReference type="NCBI Taxonomy" id="1720313"/>
    <lineage>
        <taxon>Bacteria</taxon>
        <taxon>Bacillati</taxon>
        <taxon>Bacillota</taxon>
        <taxon>Clostridia</taxon>
        <taxon>Eubacteriales</taxon>
        <taxon>Oscillospiraceae</taxon>
        <taxon>Bittarella (ex Durand et al. 2017)</taxon>
    </lineage>
</organism>
<feature type="binding site" evidence="5">
    <location>
        <position position="43"/>
    </location>
    <ligand>
        <name>phosphate</name>
        <dbReference type="ChEBI" id="CHEBI:43474"/>
        <note>ligand shared between dimeric partners</note>
    </ligand>
</feature>
<comment type="catalytic activity">
    <reaction evidence="5">
        <text>a purine D-ribonucleoside + phosphate = a purine nucleobase + alpha-D-ribose 1-phosphate</text>
        <dbReference type="Rhea" id="RHEA:19805"/>
        <dbReference type="ChEBI" id="CHEBI:26386"/>
        <dbReference type="ChEBI" id="CHEBI:43474"/>
        <dbReference type="ChEBI" id="CHEBI:57720"/>
        <dbReference type="ChEBI" id="CHEBI:142355"/>
        <dbReference type="EC" id="2.4.2.1"/>
    </reaction>
</comment>
<dbReference type="Proteomes" id="UP000184089">
    <property type="component" value="Unassembled WGS sequence"/>
</dbReference>
<feature type="binding site" description="in other chain" evidence="5">
    <location>
        <position position="20"/>
    </location>
    <ligand>
        <name>phosphate</name>
        <dbReference type="ChEBI" id="CHEBI:43474"/>
        <note>ligand shared between dimeric partners</note>
    </ligand>
</feature>
<comment type="caution">
    <text evidence="8">The sequence shown here is derived from an EMBL/GenBank/DDBJ whole genome shotgun (WGS) entry which is preliminary data.</text>
</comment>